<dbReference type="Proteomes" id="UP000325081">
    <property type="component" value="Unassembled WGS sequence"/>
</dbReference>
<evidence type="ECO:0000313" key="1">
    <source>
        <dbReference type="EMBL" id="GER29891.1"/>
    </source>
</evidence>
<proteinExistence type="predicted"/>
<organism evidence="1 2">
    <name type="scientific">Striga asiatica</name>
    <name type="common">Asiatic witchweed</name>
    <name type="synonym">Buchnera asiatica</name>
    <dbReference type="NCBI Taxonomy" id="4170"/>
    <lineage>
        <taxon>Eukaryota</taxon>
        <taxon>Viridiplantae</taxon>
        <taxon>Streptophyta</taxon>
        <taxon>Embryophyta</taxon>
        <taxon>Tracheophyta</taxon>
        <taxon>Spermatophyta</taxon>
        <taxon>Magnoliopsida</taxon>
        <taxon>eudicotyledons</taxon>
        <taxon>Gunneridae</taxon>
        <taxon>Pentapetalae</taxon>
        <taxon>asterids</taxon>
        <taxon>lamiids</taxon>
        <taxon>Lamiales</taxon>
        <taxon>Orobanchaceae</taxon>
        <taxon>Buchnereae</taxon>
        <taxon>Striga</taxon>
    </lineage>
</organism>
<name>A0A5A7PAY4_STRAF</name>
<accession>A0A5A7PAY4</accession>
<reference evidence="2" key="1">
    <citation type="journal article" date="2019" name="Curr. Biol.">
        <title>Genome Sequence of Striga asiatica Provides Insight into the Evolution of Plant Parasitism.</title>
        <authorList>
            <person name="Yoshida S."/>
            <person name="Kim S."/>
            <person name="Wafula E.K."/>
            <person name="Tanskanen J."/>
            <person name="Kim Y.M."/>
            <person name="Honaas L."/>
            <person name="Yang Z."/>
            <person name="Spallek T."/>
            <person name="Conn C.E."/>
            <person name="Ichihashi Y."/>
            <person name="Cheong K."/>
            <person name="Cui S."/>
            <person name="Der J.P."/>
            <person name="Gundlach H."/>
            <person name="Jiao Y."/>
            <person name="Hori C."/>
            <person name="Ishida J.K."/>
            <person name="Kasahara H."/>
            <person name="Kiba T."/>
            <person name="Kim M.S."/>
            <person name="Koo N."/>
            <person name="Laohavisit A."/>
            <person name="Lee Y.H."/>
            <person name="Lumba S."/>
            <person name="McCourt P."/>
            <person name="Mortimer J.C."/>
            <person name="Mutuku J.M."/>
            <person name="Nomura T."/>
            <person name="Sasaki-Sekimoto Y."/>
            <person name="Seto Y."/>
            <person name="Wang Y."/>
            <person name="Wakatake T."/>
            <person name="Sakakibara H."/>
            <person name="Demura T."/>
            <person name="Yamaguchi S."/>
            <person name="Yoneyama K."/>
            <person name="Manabe R.I."/>
            <person name="Nelson D.C."/>
            <person name="Schulman A.H."/>
            <person name="Timko M.P."/>
            <person name="dePamphilis C.W."/>
            <person name="Choi D."/>
            <person name="Shirasu K."/>
        </authorList>
    </citation>
    <scope>NUCLEOTIDE SEQUENCE [LARGE SCALE GENOMIC DNA]</scope>
    <source>
        <strain evidence="2">cv. UVA1</strain>
    </source>
</reference>
<comment type="caution">
    <text evidence="1">The sequence shown here is derived from an EMBL/GenBank/DDBJ whole genome shotgun (WGS) entry which is preliminary data.</text>
</comment>
<protein>
    <submittedName>
        <fullName evidence="1">ATP synthase epsilon chain 2</fullName>
    </submittedName>
</protein>
<dbReference type="AlphaFoldDB" id="A0A5A7PAY4"/>
<sequence length="99" mass="11574">MVSSEARGGGRRVGHEEDYEEGFDEYVLAIGVNIMQFHKDSKLLLVFQSRLAGHMERGKLRWQKPELCARVRLRWQNPSYKLEWNKVKVDKSRAMSLVP</sequence>
<evidence type="ECO:0000313" key="2">
    <source>
        <dbReference type="Proteomes" id="UP000325081"/>
    </source>
</evidence>
<dbReference type="EMBL" id="BKCP01004294">
    <property type="protein sequence ID" value="GER29891.1"/>
    <property type="molecule type" value="Genomic_DNA"/>
</dbReference>
<gene>
    <name evidence="1" type="ORF">STAS_05792</name>
</gene>
<keyword evidence="2" id="KW-1185">Reference proteome</keyword>